<evidence type="ECO:0000256" key="6">
    <source>
        <dbReference type="ARBA" id="ARBA00023136"/>
    </source>
</evidence>
<dbReference type="InterPro" id="IPR036938">
    <property type="entry name" value="PAP2/HPO_sf"/>
</dbReference>
<keyword evidence="6 7" id="KW-0472">Membrane</keyword>
<evidence type="ECO:0000256" key="5">
    <source>
        <dbReference type="ARBA" id="ARBA00022989"/>
    </source>
</evidence>
<dbReference type="PANTHER" id="PTHR14969">
    <property type="entry name" value="SPHINGOSINE-1-PHOSPHATE PHOSPHOHYDROLASE"/>
    <property type="match status" value="1"/>
</dbReference>
<keyword evidence="5 7" id="KW-1133">Transmembrane helix</keyword>
<accession>A0ABW4VE43</accession>
<dbReference type="EMBL" id="JBHUHF010000001">
    <property type="protein sequence ID" value="MFD2028211.1"/>
    <property type="molecule type" value="Genomic_DNA"/>
</dbReference>
<evidence type="ECO:0000256" key="7">
    <source>
        <dbReference type="SAM" id="Phobius"/>
    </source>
</evidence>
<sequence length="237" mass="24458">MSTTRHAPPAVRRATPSRAVVPRAVLPAALSAVLGLSALAAVAWPARESLFEQVAGGAARSPLAGLAGLVADKGLLALVVITACLAVFTWRRDRSRFGLLAAAGVGTLCAYGTSEVVKLMVAQERPCRVGEVATVLDCPPPGDWSWPSNHSTIAGALAVACLLVAPRLWLMVVPLALAVAGARVAAGVHHVHDVASGLALGVLVTCLVGLCVHAGVQRVTRRSTSRRSPEARRTTGR</sequence>
<comment type="caution">
    <text evidence="9">The sequence shown here is derived from an EMBL/GenBank/DDBJ whole genome shotgun (WGS) entry which is preliminary data.</text>
</comment>
<evidence type="ECO:0000256" key="3">
    <source>
        <dbReference type="ARBA" id="ARBA00022692"/>
    </source>
</evidence>
<feature type="domain" description="Phosphatidic acid phosphatase type 2/haloperoxidase" evidence="8">
    <location>
        <begin position="98"/>
        <end position="209"/>
    </location>
</feature>
<reference evidence="10" key="1">
    <citation type="journal article" date="2019" name="Int. J. Syst. Evol. Microbiol.">
        <title>The Global Catalogue of Microorganisms (GCM) 10K type strain sequencing project: providing services to taxonomists for standard genome sequencing and annotation.</title>
        <authorList>
            <consortium name="The Broad Institute Genomics Platform"/>
            <consortium name="The Broad Institute Genome Sequencing Center for Infectious Disease"/>
            <person name="Wu L."/>
            <person name="Ma J."/>
        </authorList>
    </citation>
    <scope>NUCLEOTIDE SEQUENCE [LARGE SCALE GENOMIC DNA]</scope>
    <source>
        <strain evidence="10">CCM 7043</strain>
    </source>
</reference>
<feature type="transmembrane region" description="Helical" evidence="7">
    <location>
        <begin position="64"/>
        <end position="90"/>
    </location>
</feature>
<comment type="subcellular location">
    <subcellularLocation>
        <location evidence="1">Cell membrane</location>
        <topology evidence="1">Multi-pass membrane protein</topology>
    </subcellularLocation>
</comment>
<dbReference type="Gene3D" id="1.20.144.10">
    <property type="entry name" value="Phosphatidic acid phosphatase type 2/haloperoxidase"/>
    <property type="match status" value="1"/>
</dbReference>
<name>A0ABW4VE43_9MICO</name>
<keyword evidence="3 7" id="KW-0812">Transmembrane</keyword>
<keyword evidence="10" id="KW-1185">Reference proteome</keyword>
<evidence type="ECO:0000256" key="1">
    <source>
        <dbReference type="ARBA" id="ARBA00004651"/>
    </source>
</evidence>
<proteinExistence type="predicted"/>
<evidence type="ECO:0000313" key="10">
    <source>
        <dbReference type="Proteomes" id="UP001597338"/>
    </source>
</evidence>
<feature type="transmembrane region" description="Helical" evidence="7">
    <location>
        <begin position="168"/>
        <end position="188"/>
    </location>
</feature>
<evidence type="ECO:0000256" key="4">
    <source>
        <dbReference type="ARBA" id="ARBA00022801"/>
    </source>
</evidence>
<feature type="transmembrane region" description="Helical" evidence="7">
    <location>
        <begin position="194"/>
        <end position="216"/>
    </location>
</feature>
<keyword evidence="4" id="KW-0378">Hydrolase</keyword>
<dbReference type="SUPFAM" id="SSF48317">
    <property type="entry name" value="Acid phosphatase/Vanadium-dependent haloperoxidase"/>
    <property type="match status" value="1"/>
</dbReference>
<dbReference type="PANTHER" id="PTHR14969:SF62">
    <property type="entry name" value="DECAPRENYLPHOSPHORYL-5-PHOSPHORIBOSE PHOSPHATASE RV3807C-RELATED"/>
    <property type="match status" value="1"/>
</dbReference>
<keyword evidence="2" id="KW-1003">Cell membrane</keyword>
<evidence type="ECO:0000313" key="9">
    <source>
        <dbReference type="EMBL" id="MFD2028211.1"/>
    </source>
</evidence>
<dbReference type="SMART" id="SM00014">
    <property type="entry name" value="acidPPc"/>
    <property type="match status" value="1"/>
</dbReference>
<feature type="transmembrane region" description="Helical" evidence="7">
    <location>
        <begin position="20"/>
        <end position="44"/>
    </location>
</feature>
<organism evidence="9 10">
    <name type="scientific">Promicromonospora aerolata</name>
    <dbReference type="NCBI Taxonomy" id="195749"/>
    <lineage>
        <taxon>Bacteria</taxon>
        <taxon>Bacillati</taxon>
        <taxon>Actinomycetota</taxon>
        <taxon>Actinomycetes</taxon>
        <taxon>Micrococcales</taxon>
        <taxon>Promicromonosporaceae</taxon>
        <taxon>Promicromonospora</taxon>
    </lineage>
</organism>
<evidence type="ECO:0000256" key="2">
    <source>
        <dbReference type="ARBA" id="ARBA00022475"/>
    </source>
</evidence>
<protein>
    <submittedName>
        <fullName evidence="9">Phosphatase PAP2 family protein</fullName>
    </submittedName>
</protein>
<gene>
    <name evidence="9" type="ORF">ACFSL2_22125</name>
</gene>
<dbReference type="InterPro" id="IPR000326">
    <property type="entry name" value="PAP2/HPO"/>
</dbReference>
<dbReference type="Proteomes" id="UP001597338">
    <property type="component" value="Unassembled WGS sequence"/>
</dbReference>
<dbReference type="CDD" id="cd01610">
    <property type="entry name" value="PAP2_like"/>
    <property type="match status" value="1"/>
</dbReference>
<dbReference type="Pfam" id="PF01569">
    <property type="entry name" value="PAP2"/>
    <property type="match status" value="1"/>
</dbReference>
<evidence type="ECO:0000259" key="8">
    <source>
        <dbReference type="SMART" id="SM00014"/>
    </source>
</evidence>
<dbReference type="RefSeq" id="WP_377199909.1">
    <property type="nucleotide sequence ID" value="NZ_JBHUHF010000001.1"/>
</dbReference>